<evidence type="ECO:0000313" key="2">
    <source>
        <dbReference type="EMBL" id="NMD85259.1"/>
    </source>
</evidence>
<dbReference type="EMBL" id="JABAEW010000002">
    <property type="protein sequence ID" value="NMD85259.1"/>
    <property type="molecule type" value="Genomic_DNA"/>
</dbReference>
<accession>A0A848AVL4</accession>
<feature type="transmembrane region" description="Helical" evidence="1">
    <location>
        <begin position="215"/>
        <end position="238"/>
    </location>
</feature>
<dbReference type="RefSeq" id="WP_168961325.1">
    <property type="nucleotide sequence ID" value="NZ_JABAEW010000002.1"/>
</dbReference>
<keyword evidence="1" id="KW-0472">Membrane</keyword>
<organism evidence="2 3">
    <name type="scientific">Victivallis vadensis</name>
    <dbReference type="NCBI Taxonomy" id="172901"/>
    <lineage>
        <taxon>Bacteria</taxon>
        <taxon>Pseudomonadati</taxon>
        <taxon>Lentisphaerota</taxon>
        <taxon>Lentisphaeria</taxon>
        <taxon>Victivallales</taxon>
        <taxon>Victivallaceae</taxon>
        <taxon>Victivallis</taxon>
    </lineage>
</organism>
<feature type="transmembrane region" description="Helical" evidence="1">
    <location>
        <begin position="38"/>
        <end position="58"/>
    </location>
</feature>
<keyword evidence="1" id="KW-0812">Transmembrane</keyword>
<comment type="caution">
    <text evidence="2">The sequence shown here is derived from an EMBL/GenBank/DDBJ whole genome shotgun (WGS) entry which is preliminary data.</text>
</comment>
<reference evidence="2 3" key="1">
    <citation type="submission" date="2020-04" db="EMBL/GenBank/DDBJ databases">
        <authorList>
            <person name="Hitch T.C.A."/>
            <person name="Wylensek D."/>
            <person name="Clavel T."/>
        </authorList>
    </citation>
    <scope>NUCLEOTIDE SEQUENCE [LARGE SCALE GENOMIC DNA]</scope>
    <source>
        <strain evidence="2 3">COR2-253-APC-1A</strain>
    </source>
</reference>
<feature type="transmembrane region" description="Helical" evidence="1">
    <location>
        <begin position="283"/>
        <end position="301"/>
    </location>
</feature>
<evidence type="ECO:0000256" key="1">
    <source>
        <dbReference type="SAM" id="Phobius"/>
    </source>
</evidence>
<name>A0A848AVL4_9BACT</name>
<keyword evidence="1" id="KW-1133">Transmembrane helix</keyword>
<proteinExistence type="predicted"/>
<sequence>MSKMADYQARVGFWEALRGTCCGTEIFFRLRKNSTLRILFHLFFMALLCSAGILLGQLNRLLPEVRQLEQVFIAEFGSEFQLSAAGIVPEKAPERVRALSLPFDGKLFYVPRGEAGVRLPPEQAEFLNYLAVWSPGYFVSAQHYEKDSWLVSILRPAEEGGAISMFSPEKHYLTNSGLVELLDSKLDNGYSWPVKETATQSFAALFGSLKIGMGILLFGMQLVGILALALFYTGLFAGMFRLTSSRRLQTLTFGEFWKIGVYAGFPVMLVASCFPAFDLPYLSYSTVFMIGLVVYWLVAVARVERAGVSGSQEG</sequence>
<dbReference type="AlphaFoldDB" id="A0A848AVL4"/>
<evidence type="ECO:0000313" key="3">
    <source>
        <dbReference type="Proteomes" id="UP000576225"/>
    </source>
</evidence>
<protein>
    <recommendedName>
        <fullName evidence="4">DUF1189 domain-containing protein</fullName>
    </recommendedName>
</protein>
<feature type="transmembrane region" description="Helical" evidence="1">
    <location>
        <begin position="259"/>
        <end position="277"/>
    </location>
</feature>
<evidence type="ECO:0008006" key="4">
    <source>
        <dbReference type="Google" id="ProtNLM"/>
    </source>
</evidence>
<dbReference type="Proteomes" id="UP000576225">
    <property type="component" value="Unassembled WGS sequence"/>
</dbReference>
<gene>
    <name evidence="2" type="ORF">HF882_01540</name>
</gene>